<evidence type="ECO:0000256" key="1">
    <source>
        <dbReference type="SAM" id="MobiDB-lite"/>
    </source>
</evidence>
<dbReference type="Pfam" id="PF00041">
    <property type="entry name" value="fn3"/>
    <property type="match status" value="1"/>
</dbReference>
<dbReference type="PROSITE" id="PS50853">
    <property type="entry name" value="FN3"/>
    <property type="match status" value="1"/>
</dbReference>
<dbReference type="InterPro" id="IPR003961">
    <property type="entry name" value="FN3_dom"/>
</dbReference>
<sequence length="342" mass="39217">MHSLKEQHFKKMYITSRRLANKSRTSAQHIPATMNPHYQQTCVVLLRWHVRRRYKGVIHLIESLFMECNSATLALCSFIFQVVVLCMSPDEFQAFKFSGKPNPAKFSSASRGSWKDSYNISWAVESFSPIEEYKLLFRRLPENPGSEDGHPQPLHHQSQKKFNLGRENKTYGSVYYNVGSAYGRQIIDRRTDWRDVILPATQAQNSGFQTMSYVIRGLEPGQSYEAKVQARNKFGWSPVSEAFTFQTTETDLTFPDRPQSPRHVYNGKELVELGLNNKKETRVRLESPLLRRDIPICHKLWSWPVAPPPLLSPPVPLPLEEPPSPPAPRPAPLPEPLNSSLY</sequence>
<dbReference type="EMBL" id="JALNTZ010000002">
    <property type="protein sequence ID" value="KAJ3660647.1"/>
    <property type="molecule type" value="Genomic_DNA"/>
</dbReference>
<proteinExistence type="predicted"/>
<feature type="region of interest" description="Disordered" evidence="1">
    <location>
        <begin position="312"/>
        <end position="342"/>
    </location>
</feature>
<protein>
    <recommendedName>
        <fullName evidence="2">Fibronectin type-III domain-containing protein</fullName>
    </recommendedName>
</protein>
<dbReference type="InterPro" id="IPR013783">
    <property type="entry name" value="Ig-like_fold"/>
</dbReference>
<evidence type="ECO:0000259" key="2">
    <source>
        <dbReference type="PROSITE" id="PS50853"/>
    </source>
</evidence>
<dbReference type="CDD" id="cd00063">
    <property type="entry name" value="FN3"/>
    <property type="match status" value="1"/>
</dbReference>
<keyword evidence="4" id="KW-1185">Reference proteome</keyword>
<dbReference type="SUPFAM" id="SSF49265">
    <property type="entry name" value="Fibronectin type III"/>
    <property type="match status" value="1"/>
</dbReference>
<evidence type="ECO:0000313" key="3">
    <source>
        <dbReference type="EMBL" id="KAJ3660647.1"/>
    </source>
</evidence>
<dbReference type="InterPro" id="IPR036116">
    <property type="entry name" value="FN3_sf"/>
</dbReference>
<dbReference type="Proteomes" id="UP001168821">
    <property type="component" value="Unassembled WGS sequence"/>
</dbReference>
<organism evidence="3 4">
    <name type="scientific">Zophobas morio</name>
    <dbReference type="NCBI Taxonomy" id="2755281"/>
    <lineage>
        <taxon>Eukaryota</taxon>
        <taxon>Metazoa</taxon>
        <taxon>Ecdysozoa</taxon>
        <taxon>Arthropoda</taxon>
        <taxon>Hexapoda</taxon>
        <taxon>Insecta</taxon>
        <taxon>Pterygota</taxon>
        <taxon>Neoptera</taxon>
        <taxon>Endopterygota</taxon>
        <taxon>Coleoptera</taxon>
        <taxon>Polyphaga</taxon>
        <taxon>Cucujiformia</taxon>
        <taxon>Tenebrionidae</taxon>
        <taxon>Zophobas</taxon>
    </lineage>
</organism>
<feature type="domain" description="Fibronectin type-III" evidence="2">
    <location>
        <begin position="150"/>
        <end position="250"/>
    </location>
</feature>
<comment type="caution">
    <text evidence="3">The sequence shown here is derived from an EMBL/GenBank/DDBJ whole genome shotgun (WGS) entry which is preliminary data.</text>
</comment>
<reference evidence="3" key="1">
    <citation type="journal article" date="2023" name="G3 (Bethesda)">
        <title>Whole genome assemblies of Zophobas morio and Tenebrio molitor.</title>
        <authorList>
            <person name="Kaur S."/>
            <person name="Stinson S.A."/>
            <person name="diCenzo G.C."/>
        </authorList>
    </citation>
    <scope>NUCLEOTIDE SEQUENCE</scope>
    <source>
        <strain evidence="3">QUZm001</strain>
    </source>
</reference>
<evidence type="ECO:0000313" key="4">
    <source>
        <dbReference type="Proteomes" id="UP001168821"/>
    </source>
</evidence>
<name>A0AA38INN8_9CUCU</name>
<dbReference type="AlphaFoldDB" id="A0AA38INN8"/>
<dbReference type="SMART" id="SM00060">
    <property type="entry name" value="FN3"/>
    <property type="match status" value="1"/>
</dbReference>
<gene>
    <name evidence="3" type="ORF">Zmor_005086</name>
</gene>
<feature type="compositionally biased region" description="Pro residues" evidence="1">
    <location>
        <begin position="312"/>
        <end position="335"/>
    </location>
</feature>
<dbReference type="Gene3D" id="2.60.40.10">
    <property type="entry name" value="Immunoglobulins"/>
    <property type="match status" value="1"/>
</dbReference>
<accession>A0AA38INN8</accession>